<reference evidence="2" key="1">
    <citation type="submission" date="2020-02" db="EMBL/GenBank/DDBJ databases">
        <authorList>
            <person name="Meier V. D."/>
        </authorList>
    </citation>
    <scope>NUCLEOTIDE SEQUENCE</scope>
    <source>
        <strain evidence="2">AVDCRST_MAG04</strain>
    </source>
</reference>
<dbReference type="GO" id="GO:0004075">
    <property type="term" value="F:biotin carboxylase activity"/>
    <property type="evidence" value="ECO:0007669"/>
    <property type="project" value="UniProtKB-EC"/>
</dbReference>
<feature type="non-terminal residue" evidence="2">
    <location>
        <position position="52"/>
    </location>
</feature>
<dbReference type="AlphaFoldDB" id="A0A6J4IR68"/>
<dbReference type="EC" id="6.3.4.14" evidence="2"/>
<evidence type="ECO:0000313" key="2">
    <source>
        <dbReference type="EMBL" id="CAA9259736.1"/>
    </source>
</evidence>
<keyword evidence="2" id="KW-0436">Ligase</keyword>
<proteinExistence type="predicted"/>
<organism evidence="2">
    <name type="scientific">uncultured Acetobacteraceae bacterium</name>
    <dbReference type="NCBI Taxonomy" id="169975"/>
    <lineage>
        <taxon>Bacteria</taxon>
        <taxon>Pseudomonadati</taxon>
        <taxon>Pseudomonadota</taxon>
        <taxon>Alphaproteobacteria</taxon>
        <taxon>Acetobacterales</taxon>
        <taxon>Acetobacteraceae</taxon>
        <taxon>environmental samples</taxon>
    </lineage>
</organism>
<gene>
    <name evidence="2" type="ORF">AVDCRST_MAG04-2507</name>
</gene>
<accession>A0A6J4IR68</accession>
<protein>
    <submittedName>
        <fullName evidence="2">Biotin carboxylase of acetyl-CoA carboxylase</fullName>
        <ecNumber evidence="2">6.3.4.14</ecNumber>
    </submittedName>
</protein>
<evidence type="ECO:0000256" key="1">
    <source>
        <dbReference type="SAM" id="MobiDB-lite"/>
    </source>
</evidence>
<dbReference type="EMBL" id="CADCTL010000177">
    <property type="protein sequence ID" value="CAA9259736.1"/>
    <property type="molecule type" value="Genomic_DNA"/>
</dbReference>
<name>A0A6J4IR68_9PROT</name>
<feature type="non-terminal residue" evidence="2">
    <location>
        <position position="1"/>
    </location>
</feature>
<sequence length="52" mass="4909">RAAAAEPGGDGGGRDQHHAAAAPGDRGGPGVPGGRLHHPLAGAVRGAQARGL</sequence>
<feature type="region of interest" description="Disordered" evidence="1">
    <location>
        <begin position="1"/>
        <end position="52"/>
    </location>
</feature>